<dbReference type="STRING" id="62062.ENSHHUP00000001885"/>
<evidence type="ECO:0000313" key="2">
    <source>
        <dbReference type="Ensembl" id="ENSHHUP00000001885.1"/>
    </source>
</evidence>
<organism evidence="2 3">
    <name type="scientific">Hucho hucho</name>
    <name type="common">huchen</name>
    <dbReference type="NCBI Taxonomy" id="62062"/>
    <lineage>
        <taxon>Eukaryota</taxon>
        <taxon>Metazoa</taxon>
        <taxon>Chordata</taxon>
        <taxon>Craniata</taxon>
        <taxon>Vertebrata</taxon>
        <taxon>Euteleostomi</taxon>
        <taxon>Actinopterygii</taxon>
        <taxon>Neopterygii</taxon>
        <taxon>Teleostei</taxon>
        <taxon>Protacanthopterygii</taxon>
        <taxon>Salmoniformes</taxon>
        <taxon>Salmonidae</taxon>
        <taxon>Salmoninae</taxon>
        <taxon>Hucho</taxon>
    </lineage>
</organism>
<sequence length="154" mass="17096">MHLFILSLLSRFVEEKMWVTFLEGYSALAALSLSASTVLGKVIDIRLKSSGWIKSLEEEMSVERICGSVPTSASSSLLAEDADMGEDDYDMEGKGGGFKMADVGEDDYDMEGKGGGFKKADVGEDDYDMEGKEGGLRRLMWDRMTTIWRVRRVV</sequence>
<dbReference type="Ensembl" id="ENSHHUT00000001952.1">
    <property type="protein sequence ID" value="ENSHHUP00000001885.1"/>
    <property type="gene ID" value="ENSHHUG00000001236.1"/>
</dbReference>
<keyword evidence="3" id="KW-1185">Reference proteome</keyword>
<feature type="domain" description="Synaptojanin-1/2 RNA recognition motif" evidence="1">
    <location>
        <begin position="5"/>
        <end position="89"/>
    </location>
</feature>
<dbReference type="InterPro" id="IPR012677">
    <property type="entry name" value="Nucleotide-bd_a/b_plait_sf"/>
</dbReference>
<dbReference type="SMART" id="SM01165">
    <property type="entry name" value="DUF1866"/>
    <property type="match status" value="1"/>
</dbReference>
<proteinExistence type="predicted"/>
<reference evidence="2" key="2">
    <citation type="submission" date="2025-08" db="UniProtKB">
        <authorList>
            <consortium name="Ensembl"/>
        </authorList>
    </citation>
    <scope>IDENTIFICATION</scope>
</reference>
<evidence type="ECO:0000259" key="1">
    <source>
        <dbReference type="SMART" id="SM01165"/>
    </source>
</evidence>
<dbReference type="Pfam" id="PF08952">
    <property type="entry name" value="DUF1866"/>
    <property type="match status" value="1"/>
</dbReference>
<dbReference type="GeneTree" id="ENSGT00940000157964"/>
<reference evidence="2" key="3">
    <citation type="submission" date="2025-09" db="UniProtKB">
        <authorList>
            <consortium name="Ensembl"/>
        </authorList>
    </citation>
    <scope>IDENTIFICATION</scope>
</reference>
<accession>A0A4W5JUG2</accession>
<evidence type="ECO:0000313" key="3">
    <source>
        <dbReference type="Proteomes" id="UP000314982"/>
    </source>
</evidence>
<protein>
    <recommendedName>
        <fullName evidence="1">Synaptojanin-1/2 RNA recognition motif domain-containing protein</fullName>
    </recommendedName>
</protein>
<reference evidence="3" key="1">
    <citation type="submission" date="2018-06" db="EMBL/GenBank/DDBJ databases">
        <title>Genome assembly of Danube salmon.</title>
        <authorList>
            <person name="Macqueen D.J."/>
            <person name="Gundappa M.K."/>
        </authorList>
    </citation>
    <scope>NUCLEOTIDE SEQUENCE [LARGE SCALE GENOMIC DNA]</scope>
</reference>
<dbReference type="AlphaFoldDB" id="A0A4W5JUG2"/>
<name>A0A4W5JUG2_9TELE</name>
<dbReference type="InterPro" id="IPR015047">
    <property type="entry name" value="SYNJ1/2_RRM"/>
</dbReference>
<dbReference type="Proteomes" id="UP000314982">
    <property type="component" value="Unassembled WGS sequence"/>
</dbReference>
<dbReference type="Gene3D" id="3.30.70.330">
    <property type="match status" value="1"/>
</dbReference>